<protein>
    <submittedName>
        <fullName evidence="2">Uncharacterized protein</fullName>
    </submittedName>
</protein>
<keyword evidence="3" id="KW-1185">Reference proteome</keyword>
<dbReference type="InterPro" id="IPR043502">
    <property type="entry name" value="DNA/RNA_pol_sf"/>
</dbReference>
<dbReference type="Proteomes" id="UP001314205">
    <property type="component" value="Unassembled WGS sequence"/>
</dbReference>
<reference evidence="2 3" key="1">
    <citation type="submission" date="2023-11" db="EMBL/GenBank/DDBJ databases">
        <authorList>
            <person name="Hedman E."/>
            <person name="Englund M."/>
            <person name="Stromberg M."/>
            <person name="Nyberg Akerstrom W."/>
            <person name="Nylinder S."/>
            <person name="Jareborg N."/>
            <person name="Kallberg Y."/>
            <person name="Kronander E."/>
        </authorList>
    </citation>
    <scope>NUCLEOTIDE SEQUENCE [LARGE SCALE GENOMIC DNA]</scope>
</reference>
<name>A0AAV1LKI0_9NEOP</name>
<gene>
    <name evidence="2" type="ORF">PARMNEM_LOCUS14960</name>
</gene>
<dbReference type="SUPFAM" id="SSF56672">
    <property type="entry name" value="DNA/RNA polymerases"/>
    <property type="match status" value="1"/>
</dbReference>
<organism evidence="2 3">
    <name type="scientific">Parnassius mnemosyne</name>
    <name type="common">clouded apollo</name>
    <dbReference type="NCBI Taxonomy" id="213953"/>
    <lineage>
        <taxon>Eukaryota</taxon>
        <taxon>Metazoa</taxon>
        <taxon>Ecdysozoa</taxon>
        <taxon>Arthropoda</taxon>
        <taxon>Hexapoda</taxon>
        <taxon>Insecta</taxon>
        <taxon>Pterygota</taxon>
        <taxon>Neoptera</taxon>
        <taxon>Endopterygota</taxon>
        <taxon>Lepidoptera</taxon>
        <taxon>Glossata</taxon>
        <taxon>Ditrysia</taxon>
        <taxon>Papilionoidea</taxon>
        <taxon>Papilionidae</taxon>
        <taxon>Parnassiinae</taxon>
        <taxon>Parnassini</taxon>
        <taxon>Parnassius</taxon>
        <taxon>Driopa</taxon>
    </lineage>
</organism>
<evidence type="ECO:0000313" key="2">
    <source>
        <dbReference type="EMBL" id="CAK1595488.1"/>
    </source>
</evidence>
<dbReference type="AlphaFoldDB" id="A0AAV1LKI0"/>
<feature type="region of interest" description="Disordered" evidence="1">
    <location>
        <begin position="68"/>
        <end position="92"/>
    </location>
</feature>
<dbReference type="Gene3D" id="3.10.10.10">
    <property type="entry name" value="HIV Type 1 Reverse Transcriptase, subunit A, domain 1"/>
    <property type="match status" value="1"/>
</dbReference>
<sequence>MISGESKYHTLLRNFSDITRPSGTHKVLNHNTLHYIRTTPGPLVSCAPGRLAPDKLKIAKEEFEAMLKNGPARPSESSWSSVLHLAPKKDNG</sequence>
<comment type="caution">
    <text evidence="2">The sequence shown here is derived from an EMBL/GenBank/DDBJ whole genome shotgun (WGS) entry which is preliminary data.</text>
</comment>
<evidence type="ECO:0000313" key="3">
    <source>
        <dbReference type="Proteomes" id="UP001314205"/>
    </source>
</evidence>
<dbReference type="EMBL" id="CAVLGL010000092">
    <property type="protein sequence ID" value="CAK1595488.1"/>
    <property type="molecule type" value="Genomic_DNA"/>
</dbReference>
<evidence type="ECO:0000256" key="1">
    <source>
        <dbReference type="SAM" id="MobiDB-lite"/>
    </source>
</evidence>
<accession>A0AAV1LKI0</accession>
<proteinExistence type="predicted"/>
<dbReference type="GO" id="GO:0071897">
    <property type="term" value="P:DNA biosynthetic process"/>
    <property type="evidence" value="ECO:0007669"/>
    <property type="project" value="UniProtKB-ARBA"/>
</dbReference>